<dbReference type="Pfam" id="PF08032">
    <property type="entry name" value="SpoU_sub_bind"/>
    <property type="match status" value="1"/>
</dbReference>
<evidence type="ECO:0000259" key="8">
    <source>
        <dbReference type="SMART" id="SM00967"/>
    </source>
</evidence>
<comment type="similarity">
    <text evidence="6">Belongs to the class IV-like SAM-binding methyltransferase superfamily. RNA methyltransferase TrmH family. RlmB subfamily.</text>
</comment>
<evidence type="ECO:0000256" key="7">
    <source>
        <dbReference type="SAM" id="MobiDB-lite"/>
    </source>
</evidence>
<keyword evidence="5 6" id="KW-0949">S-adenosyl-L-methionine</keyword>
<dbReference type="InterPro" id="IPR004441">
    <property type="entry name" value="rRNA_MeTrfase_TrmH"/>
</dbReference>
<accession>A0A4S4AQ65</accession>
<dbReference type="GO" id="GO:0070039">
    <property type="term" value="F:rRNA (guanosine-2'-O-)-methyltransferase activity"/>
    <property type="evidence" value="ECO:0007669"/>
    <property type="project" value="UniProtKB-UniRule"/>
</dbReference>
<comment type="catalytic activity">
    <reaction evidence="6">
        <text>guanosine(2251) in 23S rRNA + S-adenosyl-L-methionine = 2'-O-methylguanosine(2251) in 23S rRNA + S-adenosyl-L-homocysteine + H(+)</text>
        <dbReference type="Rhea" id="RHEA:24140"/>
        <dbReference type="Rhea" id="RHEA-COMP:10239"/>
        <dbReference type="Rhea" id="RHEA-COMP:10241"/>
        <dbReference type="ChEBI" id="CHEBI:15378"/>
        <dbReference type="ChEBI" id="CHEBI:57856"/>
        <dbReference type="ChEBI" id="CHEBI:59789"/>
        <dbReference type="ChEBI" id="CHEBI:74269"/>
        <dbReference type="ChEBI" id="CHEBI:74445"/>
        <dbReference type="EC" id="2.1.1.185"/>
    </reaction>
</comment>
<evidence type="ECO:0000313" key="9">
    <source>
        <dbReference type="EMBL" id="THF61803.1"/>
    </source>
</evidence>
<keyword evidence="1 6" id="KW-0963">Cytoplasm</keyword>
<comment type="function">
    <text evidence="6">Specifically methylates the ribose of guanosine 2251 in 23S rRNA.</text>
</comment>
<dbReference type="InterPro" id="IPR029064">
    <property type="entry name" value="Ribosomal_eL30-like_sf"/>
</dbReference>
<dbReference type="Gene3D" id="3.40.1280.10">
    <property type="match status" value="1"/>
</dbReference>
<evidence type="ECO:0000256" key="5">
    <source>
        <dbReference type="ARBA" id="ARBA00022691"/>
    </source>
</evidence>
<feature type="binding site" evidence="6">
    <location>
        <position position="247"/>
    </location>
    <ligand>
        <name>S-adenosyl-L-methionine</name>
        <dbReference type="ChEBI" id="CHEBI:59789"/>
    </ligand>
</feature>
<name>A0A4S4AQ65_9RHOO</name>
<dbReference type="OrthoDB" id="9785673at2"/>
<dbReference type="GO" id="GO:0005829">
    <property type="term" value="C:cytosol"/>
    <property type="evidence" value="ECO:0007669"/>
    <property type="project" value="TreeGrafter"/>
</dbReference>
<dbReference type="Gene3D" id="3.30.1330.30">
    <property type="match status" value="1"/>
</dbReference>
<organism evidence="9 10">
    <name type="scientific">Pseudothauera nasutitermitis</name>
    <dbReference type="NCBI Taxonomy" id="2565930"/>
    <lineage>
        <taxon>Bacteria</taxon>
        <taxon>Pseudomonadati</taxon>
        <taxon>Pseudomonadota</taxon>
        <taxon>Betaproteobacteria</taxon>
        <taxon>Rhodocyclales</taxon>
        <taxon>Zoogloeaceae</taxon>
        <taxon>Pseudothauera</taxon>
    </lineage>
</organism>
<keyword evidence="4 6" id="KW-0808">Transferase</keyword>
<dbReference type="SUPFAM" id="SSF75217">
    <property type="entry name" value="alpha/beta knot"/>
    <property type="match status" value="1"/>
</dbReference>
<dbReference type="NCBIfam" id="TIGR00186">
    <property type="entry name" value="rRNA_methyl_3"/>
    <property type="match status" value="1"/>
</dbReference>
<dbReference type="InterPro" id="IPR029028">
    <property type="entry name" value="Alpha/beta_knot_MTases"/>
</dbReference>
<feature type="binding site" evidence="6">
    <location>
        <position position="218"/>
    </location>
    <ligand>
        <name>S-adenosyl-L-methionine</name>
        <dbReference type="ChEBI" id="CHEBI:59789"/>
    </ligand>
</feature>
<keyword evidence="3 6" id="KW-0489">Methyltransferase</keyword>
<comment type="subcellular location">
    <subcellularLocation>
        <location evidence="6">Cytoplasm</location>
    </subcellularLocation>
</comment>
<dbReference type="InterPro" id="IPR029026">
    <property type="entry name" value="tRNA_m1G_MTases_N"/>
</dbReference>
<evidence type="ECO:0000256" key="1">
    <source>
        <dbReference type="ARBA" id="ARBA00022490"/>
    </source>
</evidence>
<reference evidence="9 10" key="1">
    <citation type="submission" date="2019-04" db="EMBL/GenBank/DDBJ databases">
        <title>Azoarcus nasutitermitis sp. nov. isolated from termite nest.</title>
        <authorList>
            <person name="Lin S.-Y."/>
            <person name="Hameed A."/>
            <person name="Hsu Y.-H."/>
            <person name="Young C.-C."/>
        </authorList>
    </citation>
    <scope>NUCLEOTIDE SEQUENCE [LARGE SCALE GENOMIC DNA]</scope>
    <source>
        <strain evidence="9 10">CC-YHH838</strain>
    </source>
</reference>
<evidence type="ECO:0000256" key="4">
    <source>
        <dbReference type="ARBA" id="ARBA00022679"/>
    </source>
</evidence>
<dbReference type="Proteomes" id="UP000308430">
    <property type="component" value="Unassembled WGS sequence"/>
</dbReference>
<dbReference type="PANTHER" id="PTHR46429:SF1">
    <property type="entry name" value="23S RRNA (GUANOSINE-2'-O-)-METHYLTRANSFERASE RLMB"/>
    <property type="match status" value="1"/>
</dbReference>
<keyword evidence="2 6" id="KW-0698">rRNA processing</keyword>
<evidence type="ECO:0000256" key="3">
    <source>
        <dbReference type="ARBA" id="ARBA00022603"/>
    </source>
</evidence>
<dbReference type="SUPFAM" id="SSF55315">
    <property type="entry name" value="L30e-like"/>
    <property type="match status" value="1"/>
</dbReference>
<dbReference type="SMART" id="SM00967">
    <property type="entry name" value="SpoU_sub_bind"/>
    <property type="match status" value="1"/>
</dbReference>
<feature type="domain" description="RNA 2-O ribose methyltransferase substrate binding" evidence="8">
    <location>
        <begin position="27"/>
        <end position="103"/>
    </location>
</feature>
<evidence type="ECO:0000256" key="2">
    <source>
        <dbReference type="ARBA" id="ARBA00022552"/>
    </source>
</evidence>
<dbReference type="InterPro" id="IPR013123">
    <property type="entry name" value="SpoU_subst-bd"/>
</dbReference>
<dbReference type="GO" id="GO:0003723">
    <property type="term" value="F:RNA binding"/>
    <property type="evidence" value="ECO:0007669"/>
    <property type="project" value="InterPro"/>
</dbReference>
<feature type="region of interest" description="Disordered" evidence="7">
    <location>
        <begin position="1"/>
        <end position="22"/>
    </location>
</feature>
<dbReference type="Pfam" id="PF00588">
    <property type="entry name" value="SpoU_methylase"/>
    <property type="match status" value="1"/>
</dbReference>
<dbReference type="CDD" id="cd18103">
    <property type="entry name" value="SpoU-like_RlmB"/>
    <property type="match status" value="1"/>
</dbReference>
<dbReference type="InterPro" id="IPR024915">
    <property type="entry name" value="23S_rRNA_MeTrfase_RlmB"/>
</dbReference>
<dbReference type="EC" id="2.1.1.185" evidence="6"/>
<evidence type="ECO:0000256" key="6">
    <source>
        <dbReference type="HAMAP-Rule" id="MF_01887"/>
    </source>
</evidence>
<keyword evidence="10" id="KW-1185">Reference proteome</keyword>
<comment type="caution">
    <text evidence="9">The sequence shown here is derived from an EMBL/GenBank/DDBJ whole genome shotgun (WGS) entry which is preliminary data.</text>
</comment>
<feature type="binding site" evidence="6">
    <location>
        <position position="238"/>
    </location>
    <ligand>
        <name>S-adenosyl-L-methionine</name>
        <dbReference type="ChEBI" id="CHEBI:59789"/>
    </ligand>
</feature>
<evidence type="ECO:0000313" key="10">
    <source>
        <dbReference type="Proteomes" id="UP000308430"/>
    </source>
</evidence>
<dbReference type="PANTHER" id="PTHR46429">
    <property type="entry name" value="23S RRNA (GUANOSINE-2'-O-)-METHYLTRANSFERASE RLMB"/>
    <property type="match status" value="1"/>
</dbReference>
<sequence length="266" mass="28852">MAKHPSRPPRERQDDSPTAEGRAGSKLIYGFHAVLARLRRDPEAVFELYVSAQRQDVRARDALKLAETARVRVIPVDAERLDGMVGTRRHQGVVARVDARRRELKLADVLDSLDENALILVLDGVQDPHNLGACLRVADAAGAHAVVAPKDRAVGLNATAVKVASGAADTVPYITVTNLARALREMQEAGIWVVGAAGEAEKTIQQIDQKVPVAWVLGAEGDGLRRLTRETCDELARIPMHGSVESLNVSVASGICLFETRRQRSI</sequence>
<dbReference type="EMBL" id="SSOC01000008">
    <property type="protein sequence ID" value="THF61803.1"/>
    <property type="molecule type" value="Genomic_DNA"/>
</dbReference>
<dbReference type="InterPro" id="IPR001537">
    <property type="entry name" value="SpoU_MeTrfase"/>
</dbReference>
<dbReference type="HAMAP" id="MF_01887">
    <property type="entry name" value="23SrRNA_methyltr_B"/>
    <property type="match status" value="1"/>
</dbReference>
<gene>
    <name evidence="6 9" type="primary">rlmB</name>
    <name evidence="9" type="ORF">E6C76_19265</name>
</gene>
<protein>
    <recommendedName>
        <fullName evidence="6">23S rRNA (guanosine-2'-O-)-methyltransferase RlmB</fullName>
        <ecNumber evidence="6">2.1.1.185</ecNumber>
    </recommendedName>
    <alternativeName>
        <fullName evidence="6">23S rRNA (guanosine2251 2'-O)-methyltransferase</fullName>
    </alternativeName>
    <alternativeName>
        <fullName evidence="6">23S rRNA Gm2251 2'-O-methyltransferase</fullName>
    </alternativeName>
</protein>
<proteinExistence type="inferred from homology"/>
<dbReference type="AlphaFoldDB" id="A0A4S4AQ65"/>
<dbReference type="FunFam" id="3.40.1280.10:FF:000008">
    <property type="entry name" value="Group 3 RNA methyltransferase TrmH"/>
    <property type="match status" value="1"/>
</dbReference>